<dbReference type="Pfam" id="PF13460">
    <property type="entry name" value="NAD_binding_10"/>
    <property type="match status" value="1"/>
</dbReference>
<dbReference type="OrthoDB" id="9785372at2"/>
<dbReference type="SUPFAM" id="SSF51735">
    <property type="entry name" value="NAD(P)-binding Rossmann-fold domains"/>
    <property type="match status" value="1"/>
</dbReference>
<protein>
    <recommendedName>
        <fullName evidence="1">NAD(P)-binding domain-containing protein</fullName>
    </recommendedName>
</protein>
<dbReference type="InterPro" id="IPR036291">
    <property type="entry name" value="NAD(P)-bd_dom_sf"/>
</dbReference>
<dbReference type="PANTHER" id="PTHR43355:SF2">
    <property type="entry name" value="FLAVIN REDUCTASE (NADPH)"/>
    <property type="match status" value="1"/>
</dbReference>
<reference evidence="2 3" key="1">
    <citation type="submission" date="2016-09" db="EMBL/GenBank/DDBJ databases">
        <title>Draft genome sequence of the soil isolate, Lysinibacillus fusiformis M5, a potential hypoxanthine producer.</title>
        <authorList>
            <person name="Gallegos-Monterrosa R."/>
            <person name="Maroti G."/>
            <person name="Balint B."/>
            <person name="Kovacs A.T."/>
        </authorList>
    </citation>
    <scope>NUCLEOTIDE SEQUENCE [LARGE SCALE GENOMIC DNA]</scope>
    <source>
        <strain evidence="2 3">M5</strain>
    </source>
</reference>
<evidence type="ECO:0000259" key="1">
    <source>
        <dbReference type="Pfam" id="PF13460"/>
    </source>
</evidence>
<feature type="domain" description="NAD(P)-binding" evidence="1">
    <location>
        <begin position="7"/>
        <end position="196"/>
    </location>
</feature>
<sequence length="209" mass="22734">MKIAVIGATGKAGQKIVEEAVQRGHEVTAIVRSAAKVTTAIPVIEKDVFHLTQDEMKDFDVVVNAFGAPAGQEDLHVKAGRHLIGIFEGIDTKLFVVGGAGSLFVDPEKQIRVMETPDFPAMFLATAQNQGQNLQDLQQSAIHWTFLSPSAFFDPEGPRTGHYITGVDHLLVNEAGDSYVSYADYAVAVLDELENPQHQNSRFTVTSNK</sequence>
<dbReference type="RefSeq" id="WP_069481186.1">
    <property type="nucleotide sequence ID" value="NZ_KV766182.1"/>
</dbReference>
<comment type="caution">
    <text evidence="2">The sequence shown here is derived from an EMBL/GenBank/DDBJ whole genome shotgun (WGS) entry which is preliminary data.</text>
</comment>
<dbReference type="GO" id="GO:0016646">
    <property type="term" value="F:oxidoreductase activity, acting on the CH-NH group of donors, NAD or NADP as acceptor"/>
    <property type="evidence" value="ECO:0007669"/>
    <property type="project" value="TreeGrafter"/>
</dbReference>
<dbReference type="InterPro" id="IPR016040">
    <property type="entry name" value="NAD(P)-bd_dom"/>
</dbReference>
<dbReference type="InterPro" id="IPR051606">
    <property type="entry name" value="Polyketide_Oxido-like"/>
</dbReference>
<proteinExistence type="predicted"/>
<dbReference type="EMBL" id="MECQ01000001">
    <property type="protein sequence ID" value="ODV56177.1"/>
    <property type="molecule type" value="Genomic_DNA"/>
</dbReference>
<evidence type="ECO:0000313" key="2">
    <source>
        <dbReference type="EMBL" id="ODV56177.1"/>
    </source>
</evidence>
<dbReference type="Proteomes" id="UP000094784">
    <property type="component" value="Unassembled WGS sequence"/>
</dbReference>
<organism evidence="2 3">
    <name type="scientific">Lysinibacillus fusiformis</name>
    <dbReference type="NCBI Taxonomy" id="28031"/>
    <lineage>
        <taxon>Bacteria</taxon>
        <taxon>Bacillati</taxon>
        <taxon>Bacillota</taxon>
        <taxon>Bacilli</taxon>
        <taxon>Bacillales</taxon>
        <taxon>Bacillaceae</taxon>
        <taxon>Lysinibacillus</taxon>
    </lineage>
</organism>
<accession>A0A1E4R6S7</accession>
<dbReference type="CDD" id="cd05244">
    <property type="entry name" value="BVR-B_like_SDR_a"/>
    <property type="match status" value="1"/>
</dbReference>
<dbReference type="PANTHER" id="PTHR43355">
    <property type="entry name" value="FLAVIN REDUCTASE (NADPH)"/>
    <property type="match status" value="1"/>
</dbReference>
<dbReference type="AlphaFoldDB" id="A0A1E4R6S7"/>
<evidence type="ECO:0000313" key="3">
    <source>
        <dbReference type="Proteomes" id="UP000094784"/>
    </source>
</evidence>
<gene>
    <name evidence="2" type="ORF">BG258_09835</name>
</gene>
<dbReference type="Gene3D" id="3.40.50.720">
    <property type="entry name" value="NAD(P)-binding Rossmann-like Domain"/>
    <property type="match status" value="1"/>
</dbReference>
<name>A0A1E4R6S7_9BACI</name>